<accession>A0AAU9EIC7</accession>
<keyword evidence="3" id="KW-1185">Reference proteome</keyword>
<dbReference type="AlphaFoldDB" id="A0AAU9EIC7"/>
<protein>
    <recommendedName>
        <fullName evidence="4">Class IIb bacteriocin, lactobin A/cerein 7B family</fullName>
    </recommendedName>
</protein>
<proteinExistence type="predicted"/>
<dbReference type="KEGG" id="hprf:HLPR_16440"/>
<sequence length="51" mass="5462">MFQELNINEFYTVHGGFTNEQMVKGAVIAGGVLLIAFGIMIAGLSIYAALK</sequence>
<evidence type="ECO:0008006" key="4">
    <source>
        <dbReference type="Google" id="ProtNLM"/>
    </source>
</evidence>
<feature type="transmembrane region" description="Helical" evidence="1">
    <location>
        <begin position="26"/>
        <end position="50"/>
    </location>
</feature>
<evidence type="ECO:0000313" key="3">
    <source>
        <dbReference type="Proteomes" id="UP001321786"/>
    </source>
</evidence>
<dbReference type="RefSeq" id="WP_338534957.1">
    <property type="nucleotide sequence ID" value="NZ_AP028654.1"/>
</dbReference>
<gene>
    <name evidence="2" type="ORF">HLPR_16440</name>
</gene>
<keyword evidence="1" id="KW-1133">Transmembrane helix</keyword>
<evidence type="ECO:0000313" key="2">
    <source>
        <dbReference type="EMBL" id="BEP29313.1"/>
    </source>
</evidence>
<dbReference type="EMBL" id="AP028654">
    <property type="protein sequence ID" value="BEP29313.1"/>
    <property type="molecule type" value="Genomic_DNA"/>
</dbReference>
<organism evidence="2 3">
    <name type="scientific">Helicovermis profundi</name>
    <dbReference type="NCBI Taxonomy" id="3065157"/>
    <lineage>
        <taxon>Bacteria</taxon>
        <taxon>Bacillati</taxon>
        <taxon>Bacillota</taxon>
        <taxon>Clostridia</taxon>
        <taxon>Helicovermis</taxon>
    </lineage>
</organism>
<evidence type="ECO:0000256" key="1">
    <source>
        <dbReference type="SAM" id="Phobius"/>
    </source>
</evidence>
<name>A0AAU9EIC7_9FIRM</name>
<keyword evidence="1" id="KW-0472">Membrane</keyword>
<keyword evidence="1" id="KW-0812">Transmembrane</keyword>
<reference evidence="2 3" key="1">
    <citation type="submission" date="2023-08" db="EMBL/GenBank/DDBJ databases">
        <title>Helicovermis profunda gen. nov., sp. nov., a novel mesophilic, fermentative bacterium within the Bacillota from a deep-sea hydrothermal vent chimney.</title>
        <authorList>
            <person name="Miyazaki U."/>
            <person name="Mizutani D."/>
            <person name="Hashimoto Y."/>
            <person name="Tame A."/>
            <person name="Sawayama S."/>
            <person name="Miyazaki J."/>
            <person name="Takai K."/>
            <person name="Nakagawa S."/>
        </authorList>
    </citation>
    <scope>NUCLEOTIDE SEQUENCE [LARGE SCALE GENOMIC DNA]</scope>
    <source>
        <strain evidence="2 3">S502</strain>
    </source>
</reference>
<dbReference type="Proteomes" id="UP001321786">
    <property type="component" value="Chromosome"/>
</dbReference>